<organism evidence="1">
    <name type="scientific">Tanacetum cinerariifolium</name>
    <name type="common">Dalmatian daisy</name>
    <name type="synonym">Chrysanthemum cinerariifolium</name>
    <dbReference type="NCBI Taxonomy" id="118510"/>
    <lineage>
        <taxon>Eukaryota</taxon>
        <taxon>Viridiplantae</taxon>
        <taxon>Streptophyta</taxon>
        <taxon>Embryophyta</taxon>
        <taxon>Tracheophyta</taxon>
        <taxon>Spermatophyta</taxon>
        <taxon>Magnoliopsida</taxon>
        <taxon>eudicotyledons</taxon>
        <taxon>Gunneridae</taxon>
        <taxon>Pentapetalae</taxon>
        <taxon>asterids</taxon>
        <taxon>campanulids</taxon>
        <taxon>Asterales</taxon>
        <taxon>Asteraceae</taxon>
        <taxon>Asteroideae</taxon>
        <taxon>Anthemideae</taxon>
        <taxon>Anthemidinae</taxon>
        <taxon>Tanacetum</taxon>
    </lineage>
</organism>
<reference evidence="1" key="1">
    <citation type="journal article" date="2019" name="Sci. Rep.">
        <title>Draft genome of Tanacetum cinerariifolium, the natural source of mosquito coil.</title>
        <authorList>
            <person name="Yamashiro T."/>
            <person name="Shiraishi A."/>
            <person name="Satake H."/>
            <person name="Nakayama K."/>
        </authorList>
    </citation>
    <scope>NUCLEOTIDE SEQUENCE</scope>
</reference>
<feature type="non-terminal residue" evidence="1">
    <location>
        <position position="181"/>
    </location>
</feature>
<accession>A0A699QRA6</accession>
<dbReference type="EMBL" id="BKCJ011042106">
    <property type="protein sequence ID" value="GFC73341.1"/>
    <property type="molecule type" value="Genomic_DNA"/>
</dbReference>
<evidence type="ECO:0000313" key="1">
    <source>
        <dbReference type="EMBL" id="GFC73341.1"/>
    </source>
</evidence>
<proteinExistence type="predicted"/>
<name>A0A699QRA6_TANCI</name>
<gene>
    <name evidence="1" type="ORF">Tci_845311</name>
</gene>
<dbReference type="AlphaFoldDB" id="A0A699QRA6"/>
<comment type="caution">
    <text evidence="1">The sequence shown here is derived from an EMBL/GenBank/DDBJ whole genome shotgun (WGS) entry which is preliminary data.</text>
</comment>
<protein>
    <submittedName>
        <fullName evidence="1">Uncharacterized protein</fullName>
    </submittedName>
</protein>
<sequence>MGRPAAFLGEFASMARARANGWAKLFGGHGGPASGAPGQGLDAQLGAAFVVAVVAVKYQVINLVEGRYGVVAHAKPVGVALQDQRAAALLHWGARLVERIGERGGAGAAGQRAPLRGLGRAGEVGAQLHQLDAAPKRAKREPGRALVVAHEVGVDGVPHIAARHRLNYRAVVNPLKIGRLR</sequence>